<gene>
    <name evidence="2" type="ORF">EB796_020313</name>
</gene>
<feature type="region of interest" description="Disordered" evidence="1">
    <location>
        <begin position="152"/>
        <end position="176"/>
    </location>
</feature>
<dbReference type="AlphaFoldDB" id="A0A7J7J5A4"/>
<evidence type="ECO:0000256" key="1">
    <source>
        <dbReference type="SAM" id="MobiDB-lite"/>
    </source>
</evidence>
<name>A0A7J7J5A4_BUGNE</name>
<feature type="compositionally biased region" description="Basic residues" evidence="1">
    <location>
        <begin position="32"/>
        <end position="50"/>
    </location>
</feature>
<feature type="compositionally biased region" description="Low complexity" evidence="1">
    <location>
        <begin position="154"/>
        <end position="170"/>
    </location>
</feature>
<keyword evidence="3" id="KW-1185">Reference proteome</keyword>
<reference evidence="2" key="1">
    <citation type="submission" date="2020-06" db="EMBL/GenBank/DDBJ databases">
        <title>Draft genome of Bugula neritina, a colonial animal packing powerful symbionts and potential medicines.</title>
        <authorList>
            <person name="Rayko M."/>
        </authorList>
    </citation>
    <scope>NUCLEOTIDE SEQUENCE [LARGE SCALE GENOMIC DNA]</scope>
    <source>
        <strain evidence="2">Kwan_BN1</strain>
    </source>
</reference>
<comment type="caution">
    <text evidence="2">The sequence shown here is derived from an EMBL/GenBank/DDBJ whole genome shotgun (WGS) entry which is preliminary data.</text>
</comment>
<sequence length="188" mass="20807">MICRPKVNSGGYVGSRTPHPSPSNGRYSLPRRNNRKGNRSRRRNRNRNIIRGKIPKAESAVEKVKVAALPDQPKSSRKHSGGLLGNLFNRFNVKDLVDAIGSLEKSGSGSRDKSSDKSRSHEKIYFDYYDPHGFYGHNSYGSHASYEFSHHHSYGASKSSGKSSESSPEGSSERSFEGVIRGIIRGVI</sequence>
<feature type="region of interest" description="Disordered" evidence="1">
    <location>
        <begin position="1"/>
        <end position="50"/>
    </location>
</feature>
<evidence type="ECO:0000313" key="3">
    <source>
        <dbReference type="Proteomes" id="UP000593567"/>
    </source>
</evidence>
<proteinExistence type="predicted"/>
<dbReference type="Proteomes" id="UP000593567">
    <property type="component" value="Unassembled WGS sequence"/>
</dbReference>
<protein>
    <submittedName>
        <fullName evidence="2">Uncharacterized protein</fullName>
    </submittedName>
</protein>
<accession>A0A7J7J5A4</accession>
<dbReference type="EMBL" id="VXIV02003052">
    <property type="protein sequence ID" value="KAF6021380.1"/>
    <property type="molecule type" value="Genomic_DNA"/>
</dbReference>
<organism evidence="2 3">
    <name type="scientific">Bugula neritina</name>
    <name type="common">Brown bryozoan</name>
    <name type="synonym">Sertularia neritina</name>
    <dbReference type="NCBI Taxonomy" id="10212"/>
    <lineage>
        <taxon>Eukaryota</taxon>
        <taxon>Metazoa</taxon>
        <taxon>Spiralia</taxon>
        <taxon>Lophotrochozoa</taxon>
        <taxon>Bryozoa</taxon>
        <taxon>Gymnolaemata</taxon>
        <taxon>Cheilostomatida</taxon>
        <taxon>Flustrina</taxon>
        <taxon>Buguloidea</taxon>
        <taxon>Bugulidae</taxon>
        <taxon>Bugula</taxon>
    </lineage>
</organism>
<evidence type="ECO:0000313" key="2">
    <source>
        <dbReference type="EMBL" id="KAF6021380.1"/>
    </source>
</evidence>